<reference evidence="1" key="1">
    <citation type="journal article" date="2020" name="Stud. Mycol.">
        <title>101 Dothideomycetes genomes: a test case for predicting lifestyles and emergence of pathogens.</title>
        <authorList>
            <person name="Haridas S."/>
            <person name="Albert R."/>
            <person name="Binder M."/>
            <person name="Bloem J."/>
            <person name="Labutti K."/>
            <person name="Salamov A."/>
            <person name="Andreopoulos B."/>
            <person name="Baker S."/>
            <person name="Barry K."/>
            <person name="Bills G."/>
            <person name="Bluhm B."/>
            <person name="Cannon C."/>
            <person name="Castanera R."/>
            <person name="Culley D."/>
            <person name="Daum C."/>
            <person name="Ezra D."/>
            <person name="Gonzalez J."/>
            <person name="Henrissat B."/>
            <person name="Kuo A."/>
            <person name="Liang C."/>
            <person name="Lipzen A."/>
            <person name="Lutzoni F."/>
            <person name="Magnuson J."/>
            <person name="Mondo S."/>
            <person name="Nolan M."/>
            <person name="Ohm R."/>
            <person name="Pangilinan J."/>
            <person name="Park H.-J."/>
            <person name="Ramirez L."/>
            <person name="Alfaro M."/>
            <person name="Sun H."/>
            <person name="Tritt A."/>
            <person name="Yoshinaga Y."/>
            <person name="Zwiers L.-H."/>
            <person name="Turgeon B."/>
            <person name="Goodwin S."/>
            <person name="Spatafora J."/>
            <person name="Crous P."/>
            <person name="Grigoriev I."/>
        </authorList>
    </citation>
    <scope>NUCLEOTIDE SEQUENCE</scope>
    <source>
        <strain evidence="1">ATCC 74209</strain>
    </source>
</reference>
<protein>
    <submittedName>
        <fullName evidence="1">Uncharacterized protein</fullName>
    </submittedName>
</protein>
<name>A0A9P4MU94_9PLEO</name>
<gene>
    <name evidence="1" type="ORF">GQ43DRAFT_234764</name>
</gene>
<proteinExistence type="predicted"/>
<comment type="caution">
    <text evidence="1">The sequence shown here is derived from an EMBL/GenBank/DDBJ whole genome shotgun (WGS) entry which is preliminary data.</text>
</comment>
<keyword evidence="2" id="KW-1185">Reference proteome</keyword>
<evidence type="ECO:0000313" key="1">
    <source>
        <dbReference type="EMBL" id="KAF2196865.1"/>
    </source>
</evidence>
<dbReference type="Proteomes" id="UP000799536">
    <property type="component" value="Unassembled WGS sequence"/>
</dbReference>
<evidence type="ECO:0000313" key="2">
    <source>
        <dbReference type="Proteomes" id="UP000799536"/>
    </source>
</evidence>
<accession>A0A9P4MU94</accession>
<dbReference type="AlphaFoldDB" id="A0A9P4MU94"/>
<dbReference type="EMBL" id="ML994311">
    <property type="protein sequence ID" value="KAF2196865.1"/>
    <property type="molecule type" value="Genomic_DNA"/>
</dbReference>
<organism evidence="1 2">
    <name type="scientific">Delitschia confertaspora ATCC 74209</name>
    <dbReference type="NCBI Taxonomy" id="1513339"/>
    <lineage>
        <taxon>Eukaryota</taxon>
        <taxon>Fungi</taxon>
        <taxon>Dikarya</taxon>
        <taxon>Ascomycota</taxon>
        <taxon>Pezizomycotina</taxon>
        <taxon>Dothideomycetes</taxon>
        <taxon>Pleosporomycetidae</taxon>
        <taxon>Pleosporales</taxon>
        <taxon>Delitschiaceae</taxon>
        <taxon>Delitschia</taxon>
    </lineage>
</organism>
<sequence>MLSRRAIGRGLCDTAFRLGRSRLSPENQHVALLSSSTALPSIEYLKEVRVRLAIGQTKNTPLCSYLLLTLETRHLQVDLLPRTSGCCACLANLFSLSPYPLPLPTTVRQGCASHPTMSVFSSRSECGQVTRVSPKVIACFQHSPSLFHFLIPIQVAPL</sequence>